<dbReference type="RefSeq" id="WP_054353058.1">
    <property type="nucleotide sequence ID" value="NZ_JACOOU010000003.1"/>
</dbReference>
<dbReference type="Pfam" id="PF20378">
    <property type="entry name" value="DUF6673"/>
    <property type="match status" value="1"/>
</dbReference>
<keyword evidence="4" id="KW-1185">Reference proteome</keyword>
<comment type="caution">
    <text evidence="3">The sequence shown here is derived from an EMBL/GenBank/DDBJ whole genome shotgun (WGS) entry which is preliminary data.</text>
</comment>
<sequence>MIINFDELNFDATDADTLQKYLDAMQNISEKANRLDKNAPQPKQYLYLCESVKACFDGIFGAGAGEKICGANNSLRACTNAFKELVEEYNHQMREQERANEALIAAMEVEKAVDTE</sequence>
<dbReference type="Proteomes" id="UP000654573">
    <property type="component" value="Unassembled WGS sequence"/>
</dbReference>
<evidence type="ECO:0000256" key="1">
    <source>
        <dbReference type="SAM" id="Coils"/>
    </source>
</evidence>
<accession>A0ABR7FBF7</accession>
<evidence type="ECO:0000313" key="4">
    <source>
        <dbReference type="Proteomes" id="UP000654573"/>
    </source>
</evidence>
<proteinExistence type="predicted"/>
<evidence type="ECO:0000259" key="2">
    <source>
        <dbReference type="Pfam" id="PF20378"/>
    </source>
</evidence>
<keyword evidence="1" id="KW-0175">Coiled coil</keyword>
<protein>
    <recommendedName>
        <fullName evidence="2">DUF6673 domain-containing protein</fullName>
    </recommendedName>
</protein>
<dbReference type="EMBL" id="JACOOU010000003">
    <property type="protein sequence ID" value="MBC5672554.1"/>
    <property type="molecule type" value="Genomic_DNA"/>
</dbReference>
<gene>
    <name evidence="3" type="ORF">H8S76_09860</name>
</gene>
<name>A0ABR7FBF7_9FIRM</name>
<organism evidence="3 4">
    <name type="scientific">Blautia celeris</name>
    <dbReference type="NCBI Taxonomy" id="2763026"/>
    <lineage>
        <taxon>Bacteria</taxon>
        <taxon>Bacillati</taxon>
        <taxon>Bacillota</taxon>
        <taxon>Clostridia</taxon>
        <taxon>Lachnospirales</taxon>
        <taxon>Lachnospiraceae</taxon>
        <taxon>Blautia</taxon>
    </lineage>
</organism>
<dbReference type="InterPro" id="IPR046655">
    <property type="entry name" value="DUF6673"/>
</dbReference>
<reference evidence="3 4" key="1">
    <citation type="submission" date="2020-08" db="EMBL/GenBank/DDBJ databases">
        <title>Genome public.</title>
        <authorList>
            <person name="Liu C."/>
            <person name="Sun Q."/>
        </authorList>
    </citation>
    <scope>NUCLEOTIDE SEQUENCE [LARGE SCALE GENOMIC DNA]</scope>
    <source>
        <strain evidence="3 4">NSJ-34</strain>
    </source>
</reference>
<feature type="coiled-coil region" evidence="1">
    <location>
        <begin position="79"/>
        <end position="106"/>
    </location>
</feature>
<evidence type="ECO:0000313" key="3">
    <source>
        <dbReference type="EMBL" id="MBC5672554.1"/>
    </source>
</evidence>
<feature type="domain" description="DUF6673" evidence="2">
    <location>
        <begin position="1"/>
        <end position="100"/>
    </location>
</feature>